<dbReference type="eggNOG" id="COG0697">
    <property type="taxonomic scope" value="Bacteria"/>
</dbReference>
<evidence type="ECO:0000313" key="6">
    <source>
        <dbReference type="Proteomes" id="UP000006691"/>
    </source>
</evidence>
<feature type="transmembrane region" description="Helical" evidence="4">
    <location>
        <begin position="322"/>
        <end position="344"/>
    </location>
</feature>
<dbReference type="InterPro" id="IPR050768">
    <property type="entry name" value="UPF0353/GerABKA_families"/>
</dbReference>
<reference evidence="5 6" key="2">
    <citation type="journal article" date="2012" name="J. Biosci. Bioeng.">
        <title>Complete genome sequence and characterization of the N-acylhomoserine lactone-degrading gene of the potato leaf-associated Solibacillus silvestris.</title>
        <authorList>
            <person name="Morohoshi T."/>
            <person name="Tominaga Y."/>
            <person name="Someya N."/>
            <person name="Ikeda T."/>
        </authorList>
    </citation>
    <scope>NUCLEOTIDE SEQUENCE [LARGE SCALE GENOMIC DNA]</scope>
    <source>
        <strain evidence="5 6">StLB046</strain>
    </source>
</reference>
<dbReference type="PATRIC" id="fig|1002809.3.peg.2563"/>
<accession>F2F506</accession>
<feature type="transmembrane region" description="Helical" evidence="4">
    <location>
        <begin position="403"/>
        <end position="429"/>
    </location>
</feature>
<evidence type="ECO:0000256" key="2">
    <source>
        <dbReference type="ARBA" id="ARBA00023136"/>
    </source>
</evidence>
<dbReference type="GO" id="GO:0009847">
    <property type="term" value="P:spore germination"/>
    <property type="evidence" value="ECO:0007669"/>
    <property type="project" value="InterPro"/>
</dbReference>
<dbReference type="PANTHER" id="PTHR22550:SF5">
    <property type="entry name" value="LEUCINE ZIPPER PROTEIN 4"/>
    <property type="match status" value="1"/>
</dbReference>
<organism evidence="5 6">
    <name type="scientific">Solibacillus silvestris (strain StLB046)</name>
    <name type="common">Bacillus silvestris</name>
    <dbReference type="NCBI Taxonomy" id="1002809"/>
    <lineage>
        <taxon>Bacteria</taxon>
        <taxon>Bacillati</taxon>
        <taxon>Bacillota</taxon>
        <taxon>Bacilli</taxon>
        <taxon>Bacillales</taxon>
        <taxon>Caryophanaceae</taxon>
        <taxon>Solibacillus</taxon>
    </lineage>
</organism>
<gene>
    <name evidence="5" type="ordered locus">SSIL_2548</name>
</gene>
<dbReference type="HOGENOM" id="CLU_021639_4_1_9"/>
<reference evidence="6" key="1">
    <citation type="submission" date="2011-04" db="EMBL/GenBank/DDBJ databases">
        <title>Genome sequence of Solibacillus silvestris StLB046.</title>
        <authorList>
            <person name="Morohoshi T."/>
            <person name="Someya N."/>
            <person name="Ikeda T."/>
        </authorList>
    </citation>
    <scope>NUCLEOTIDE SEQUENCE [LARGE SCALE GENOMIC DNA]</scope>
    <source>
        <strain evidence="6">StLB046</strain>
    </source>
</reference>
<dbReference type="RefSeq" id="WP_014824192.1">
    <property type="nucleotide sequence ID" value="NC_018065.1"/>
</dbReference>
<dbReference type="PIRSF" id="PIRSF005690">
    <property type="entry name" value="GerBA"/>
    <property type="match status" value="1"/>
</dbReference>
<proteinExistence type="inferred from homology"/>
<dbReference type="AlphaFoldDB" id="F2F506"/>
<feature type="transmembrane region" description="Helical" evidence="4">
    <location>
        <begin position="449"/>
        <end position="473"/>
    </location>
</feature>
<dbReference type="Pfam" id="PF03323">
    <property type="entry name" value="GerA"/>
    <property type="match status" value="1"/>
</dbReference>
<evidence type="ECO:0000256" key="4">
    <source>
        <dbReference type="SAM" id="Phobius"/>
    </source>
</evidence>
<keyword evidence="2 4" id="KW-0472">Membrane</keyword>
<feature type="region of interest" description="Disordered" evidence="3">
    <location>
        <begin position="63"/>
        <end position="103"/>
    </location>
</feature>
<evidence type="ECO:0008006" key="7">
    <source>
        <dbReference type="Google" id="ProtNLM"/>
    </source>
</evidence>
<sequence length="521" mass="59134">MTQTLEIKQEIKRLNKEFLHSSDFVAKEIKLGKEENVILCYYSSLVNKKDIEQSLINLKQLNGSSSQADQEKNQHTNKPKQSDTEDNEIDKDDAQNKEISGTQINNDYAAKNQLAKDESVIITTEKYDEQKLVDYVCNGETLIILLQSNQMIRLNNAEFAHKTPEEPENEQILRGSHEGFVENFEVNMQLIRKRIKNNKLVVKQITLGNETKTTVYYMFVENVVDNEALKTVENRLNAVDVDMFYSIGQLSDYLEDQVWSPFPQLLNTERPDRVVANILEGKIAIMTDLSPNALIGPVTFFSFYQTPDDFNARVFVGTFYRLMRLFSVFSAIFLPAFYIAIVSFHFEILPLELANKVKTDINQIPYRPLIEAMIMEITIELIREASVRLPKSIGQTIGIVGGLVIGDAIVSAGLVSNLMVIVVAFTAISSFVVPSVELNTTIRMLRFPFMFLASLFGFFGIVIGTFLLVVHLLNLSSLKHPYFSPIIPFDPVGVRKIFFRGPYYGANRQAKGFSPKKEDKS</sequence>
<name>F2F506_SOLSS</name>
<keyword evidence="4" id="KW-0812">Transmembrane</keyword>
<dbReference type="EMBL" id="AP012157">
    <property type="protein sequence ID" value="BAK16971.1"/>
    <property type="molecule type" value="Genomic_DNA"/>
</dbReference>
<evidence type="ECO:0000313" key="5">
    <source>
        <dbReference type="EMBL" id="BAK16971.1"/>
    </source>
</evidence>
<evidence type="ECO:0000256" key="3">
    <source>
        <dbReference type="SAM" id="MobiDB-lite"/>
    </source>
</evidence>
<dbReference type="Proteomes" id="UP000006691">
    <property type="component" value="Chromosome"/>
</dbReference>
<protein>
    <recommendedName>
        <fullName evidence="7">Spore germination protein</fullName>
    </recommendedName>
</protein>
<dbReference type="GO" id="GO:0016020">
    <property type="term" value="C:membrane"/>
    <property type="evidence" value="ECO:0007669"/>
    <property type="project" value="InterPro"/>
</dbReference>
<dbReference type="PANTHER" id="PTHR22550">
    <property type="entry name" value="SPORE GERMINATION PROTEIN"/>
    <property type="match status" value="1"/>
</dbReference>
<keyword evidence="4" id="KW-1133">Transmembrane helix</keyword>
<dbReference type="KEGG" id="siv:SSIL_2548"/>
<dbReference type="STRING" id="1002809.SSIL_2548"/>
<keyword evidence="6" id="KW-1185">Reference proteome</keyword>
<comment type="similarity">
    <text evidence="1">Belongs to the GerABKA family.</text>
</comment>
<dbReference type="InterPro" id="IPR004995">
    <property type="entry name" value="Spore_Ger"/>
</dbReference>
<evidence type="ECO:0000256" key="1">
    <source>
        <dbReference type="ARBA" id="ARBA00005278"/>
    </source>
</evidence>